<reference evidence="1 2" key="1">
    <citation type="submission" date="2023-07" db="EMBL/GenBank/DDBJ databases">
        <title>Closed genoem sequence of Methanosarcinaceae archaeon Ac7.</title>
        <authorList>
            <person name="Poehlein A."/>
            <person name="Protasov E."/>
            <person name="Platt K."/>
            <person name="Reeh H."/>
            <person name="Daniel R."/>
            <person name="Brune A."/>
        </authorList>
    </citation>
    <scope>NUCLEOTIDE SEQUENCE [LARGE SCALE GENOMIC DNA]</scope>
    <source>
        <strain evidence="1 2">Ac7</strain>
    </source>
</reference>
<dbReference type="RefSeq" id="WP_338103199.1">
    <property type="nucleotide sequence ID" value="NZ_CP131060.1"/>
</dbReference>
<dbReference type="AlphaFoldDB" id="A0AA96ZV89"/>
<dbReference type="EMBL" id="CP131060">
    <property type="protein sequence ID" value="WNY25161.1"/>
    <property type="molecule type" value="Genomic_DNA"/>
</dbReference>
<keyword evidence="2" id="KW-1185">Reference proteome</keyword>
<sequence>MYYPIPPGSMSEASAIEFLKNHTNDVLLFCRKRAPPGVHDVMLLVKDFLKFAKEKPVDAFEIIYDFIVPNEIKIGWIKKYLFAKPRVINIIGERDSGKNAIVY</sequence>
<accession>A0AA96ZV89</accession>
<evidence type="ECO:0000313" key="1">
    <source>
        <dbReference type="EMBL" id="WNY25161.1"/>
    </source>
</evidence>
<organism evidence="1 2">
    <name type="scientific">Methanolapillus millepedarum</name>
    <dbReference type="NCBI Taxonomy" id="3028296"/>
    <lineage>
        <taxon>Archaea</taxon>
        <taxon>Methanobacteriati</taxon>
        <taxon>Methanobacteriota</taxon>
        <taxon>Stenosarchaea group</taxon>
        <taxon>Methanomicrobia</taxon>
        <taxon>Methanosarcinales</taxon>
        <taxon>Methanosarcinaceae</taxon>
        <taxon>Methanolapillus</taxon>
    </lineage>
</organism>
<evidence type="ECO:0000313" key="2">
    <source>
        <dbReference type="Proteomes" id="UP001303587"/>
    </source>
</evidence>
<proteinExistence type="predicted"/>
<dbReference type="GeneID" id="89229815"/>
<name>A0AA96ZV89_9EURY</name>
<dbReference type="Proteomes" id="UP001303587">
    <property type="component" value="Chromosome"/>
</dbReference>
<gene>
    <name evidence="1" type="ORF">MsAc7_07030</name>
</gene>
<protein>
    <submittedName>
        <fullName evidence="1">Uncharacterized protein</fullName>
    </submittedName>
</protein>